<evidence type="ECO:0000256" key="9">
    <source>
        <dbReference type="ARBA" id="ARBA00023121"/>
    </source>
</evidence>
<comment type="function">
    <text evidence="12">Critical regulator of endosomal recycling of numerous surface proteins, including integrins, signaling receptor and channels. Binds to NPxY sequences in the cytoplasmic tails of target cargos. Associates with retriever and CCC complexes to prevent lysosomal degradation and promote cell surface recycling of numerous cargos such as integrins ITGB1, ITGB5 and their associated alpha subunits. Also required for maintenance of normal cell surface levels of APP and LRP1. Interacts with membranes containing phosphatidylinositol 3-phosphate (PtdIns(3P)).</text>
</comment>
<dbReference type="GO" id="GO:0005769">
    <property type="term" value="C:early endosome"/>
    <property type="evidence" value="ECO:0007669"/>
    <property type="project" value="UniProtKB-SubCell"/>
</dbReference>
<comment type="caution">
    <text evidence="15">The sequence shown here is derived from an EMBL/GenBank/DDBJ whole genome shotgun (WGS) entry which is preliminary data.</text>
</comment>
<sequence length="455" mass="51529">MHFSIPETEVRSGENGSTYVAYNIHVNGVLHCRVRYSQLLGLHEQIKREYGSSLEQRREQLEKYMQAVRQDPLLGASELFNSFLRKAQQETQQIPTEEAELDIYLSNGQKVRISILTSDQTEDVLEAVATKLDLPDELVGYFSLFLIREGADGGCSFVRKLQEFELPYVSVTSLRNPEFHIVLRKSYWDSAYDSDVMDNRVGLNLLYAQTVSDIERGWILVNKEQHRQLKSLQEKGSKKEFIRLAQTLKYFGYIKFDPSITDFPEKGCHVIVSAGNNELNFHVRLPNEHVKEGSFKVTRMRCWRVTSSQVPVANGTAAPSCGGKCEVKLELAFEYLMSKDRLQWVTITSPQAIMMSICLQSMVDELMVKKSGGSIKKMLKKRHNGSLHRSDSQHAVKSPPILDSPDTNREQMVKLSTKLTSVTLRGISTSNSSNDISGNNFHGNYAFEGIGDDDL</sequence>
<keyword evidence="8" id="KW-0653">Protein transport</keyword>
<organism evidence="15 16">
    <name type="scientific">Conger conger</name>
    <name type="common">Conger eel</name>
    <name type="synonym">Muraena conger</name>
    <dbReference type="NCBI Taxonomy" id="82655"/>
    <lineage>
        <taxon>Eukaryota</taxon>
        <taxon>Metazoa</taxon>
        <taxon>Chordata</taxon>
        <taxon>Craniata</taxon>
        <taxon>Vertebrata</taxon>
        <taxon>Euteleostomi</taxon>
        <taxon>Actinopterygii</taxon>
        <taxon>Neopterygii</taxon>
        <taxon>Teleostei</taxon>
        <taxon>Anguilliformes</taxon>
        <taxon>Congridae</taxon>
        <taxon>Conger</taxon>
    </lineage>
</organism>
<dbReference type="FunFam" id="1.20.80.60:FF:000001">
    <property type="entry name" value="Sorting nexin-17 isoform1"/>
    <property type="match status" value="1"/>
</dbReference>
<dbReference type="FunFam" id="3.30.1520.10:FF:000008">
    <property type="entry name" value="Sorting nexin-17 isoform1"/>
    <property type="match status" value="1"/>
</dbReference>
<dbReference type="InterPro" id="IPR036871">
    <property type="entry name" value="PX_dom_sf"/>
</dbReference>
<keyword evidence="11" id="KW-0968">Cytoplasmic vesicle</keyword>
<dbReference type="GO" id="GO:0006886">
    <property type="term" value="P:intracellular protein transport"/>
    <property type="evidence" value="ECO:0007669"/>
    <property type="project" value="TreeGrafter"/>
</dbReference>
<dbReference type="AlphaFoldDB" id="A0A9Q1HZX3"/>
<evidence type="ECO:0000256" key="1">
    <source>
        <dbReference type="ARBA" id="ARBA00004180"/>
    </source>
</evidence>
<dbReference type="GO" id="GO:0030659">
    <property type="term" value="C:cytoplasmic vesicle membrane"/>
    <property type="evidence" value="ECO:0007669"/>
    <property type="project" value="UniProtKB-SubCell"/>
</dbReference>
<evidence type="ECO:0000256" key="8">
    <source>
        <dbReference type="ARBA" id="ARBA00022927"/>
    </source>
</evidence>
<dbReference type="Pfam" id="PF21271">
    <property type="entry name" value="SNX17-31_F2_FERM"/>
    <property type="match status" value="1"/>
</dbReference>
<keyword evidence="5" id="KW-0813">Transport</keyword>
<dbReference type="InterPro" id="IPR000159">
    <property type="entry name" value="RA_dom"/>
</dbReference>
<dbReference type="PANTHER" id="PTHR12431:SF16">
    <property type="entry name" value="SORTING NEXIN-17"/>
    <property type="match status" value="1"/>
</dbReference>
<dbReference type="FunFam" id="3.10.20.90:FF:000094">
    <property type="entry name" value="Sorting nexin-17 isoform1"/>
    <property type="match status" value="1"/>
</dbReference>
<comment type="similarity">
    <text evidence="3">Belongs to the sorting nexin family.</text>
</comment>
<dbReference type="Gene3D" id="3.10.20.90">
    <property type="entry name" value="Phosphatidylinositol 3-kinase Catalytic Subunit, Chain A, domain 1"/>
    <property type="match status" value="1"/>
</dbReference>
<evidence type="ECO:0000256" key="6">
    <source>
        <dbReference type="ARBA" id="ARBA00022490"/>
    </source>
</evidence>
<dbReference type="Pfam" id="PF18116">
    <property type="entry name" value="SNX17_FERM_C"/>
    <property type="match status" value="1"/>
</dbReference>
<comment type="subcellular location">
    <subcellularLocation>
        <location evidence="1">Cytoplasmic vesicle membrane</location>
        <topology evidence="1">Peripheral membrane protein</topology>
        <orientation evidence="1">Cytoplasmic side</orientation>
    </subcellularLocation>
    <subcellularLocation>
        <location evidence="2">Early endosome</location>
    </subcellularLocation>
</comment>
<evidence type="ECO:0000256" key="5">
    <source>
        <dbReference type="ARBA" id="ARBA00022448"/>
    </source>
</evidence>
<feature type="domain" description="Ras-associating" evidence="14">
    <location>
        <begin position="97"/>
        <end position="188"/>
    </location>
</feature>
<dbReference type="Pfam" id="PF00787">
    <property type="entry name" value="PX"/>
    <property type="match status" value="1"/>
</dbReference>
<dbReference type="EMBL" id="JAFJMO010000006">
    <property type="protein sequence ID" value="KAJ8275314.1"/>
    <property type="molecule type" value="Genomic_DNA"/>
</dbReference>
<dbReference type="InterPro" id="IPR011993">
    <property type="entry name" value="PH-like_dom_sf"/>
</dbReference>
<evidence type="ECO:0000256" key="11">
    <source>
        <dbReference type="ARBA" id="ARBA00023329"/>
    </source>
</evidence>
<keyword evidence="6" id="KW-0963">Cytoplasm</keyword>
<reference evidence="15" key="1">
    <citation type="journal article" date="2023" name="Science">
        <title>Genome structures resolve the early diversification of teleost fishes.</title>
        <authorList>
            <person name="Parey E."/>
            <person name="Louis A."/>
            <person name="Montfort J."/>
            <person name="Bouchez O."/>
            <person name="Roques C."/>
            <person name="Iampietro C."/>
            <person name="Lluch J."/>
            <person name="Castinel A."/>
            <person name="Donnadieu C."/>
            <person name="Desvignes T."/>
            <person name="Floi Bucao C."/>
            <person name="Jouanno E."/>
            <person name="Wen M."/>
            <person name="Mejri S."/>
            <person name="Dirks R."/>
            <person name="Jansen H."/>
            <person name="Henkel C."/>
            <person name="Chen W.J."/>
            <person name="Zahm M."/>
            <person name="Cabau C."/>
            <person name="Klopp C."/>
            <person name="Thompson A.W."/>
            <person name="Robinson-Rechavi M."/>
            <person name="Braasch I."/>
            <person name="Lecointre G."/>
            <person name="Bobe J."/>
            <person name="Postlethwait J.H."/>
            <person name="Berthelot C."/>
            <person name="Roest Crollius H."/>
            <person name="Guiguen Y."/>
        </authorList>
    </citation>
    <scope>NUCLEOTIDE SEQUENCE</scope>
    <source>
        <strain evidence="15">Concon-B</strain>
    </source>
</reference>
<dbReference type="InterPro" id="IPR001683">
    <property type="entry name" value="PX_dom"/>
</dbReference>
<dbReference type="Gene3D" id="3.30.1520.10">
    <property type="entry name" value="Phox-like domain"/>
    <property type="match status" value="2"/>
</dbReference>
<evidence type="ECO:0000256" key="4">
    <source>
        <dbReference type="ARBA" id="ARBA00015282"/>
    </source>
</evidence>
<dbReference type="GO" id="GO:0032456">
    <property type="term" value="P:endocytic recycling"/>
    <property type="evidence" value="ECO:0007669"/>
    <property type="project" value="TreeGrafter"/>
</dbReference>
<dbReference type="OrthoDB" id="5772781at2759"/>
<proteinExistence type="inferred from homology"/>
<dbReference type="SUPFAM" id="SSF64268">
    <property type="entry name" value="PX domain"/>
    <property type="match status" value="1"/>
</dbReference>
<keyword evidence="10" id="KW-0472">Membrane</keyword>
<dbReference type="InterPro" id="IPR028666">
    <property type="entry name" value="SNX17_FERM_N"/>
</dbReference>
<dbReference type="InterPro" id="IPR037836">
    <property type="entry name" value="SNX17_FERM-like_dom"/>
</dbReference>
<dbReference type="Proteomes" id="UP001152803">
    <property type="component" value="Unassembled WGS sequence"/>
</dbReference>
<evidence type="ECO:0000256" key="7">
    <source>
        <dbReference type="ARBA" id="ARBA00022753"/>
    </source>
</evidence>
<keyword evidence="16" id="KW-1185">Reference proteome</keyword>
<dbReference type="InterPro" id="IPR048763">
    <property type="entry name" value="SNX17-31_FERM_F1"/>
</dbReference>
<dbReference type="PROSITE" id="PS50200">
    <property type="entry name" value="RA"/>
    <property type="match status" value="1"/>
</dbReference>
<evidence type="ECO:0000256" key="12">
    <source>
        <dbReference type="ARBA" id="ARBA00045612"/>
    </source>
</evidence>
<evidence type="ECO:0000256" key="10">
    <source>
        <dbReference type="ARBA" id="ARBA00023136"/>
    </source>
</evidence>
<dbReference type="FunFam" id="2.30.29.30:FF:000145">
    <property type="entry name" value="Sorting nexin-17 isoform1"/>
    <property type="match status" value="1"/>
</dbReference>
<name>A0A9Q1HZX3_CONCO</name>
<dbReference type="InterPro" id="IPR048767">
    <property type="entry name" value="SNX17-31_FERM_F2"/>
</dbReference>
<dbReference type="SMART" id="SM00312">
    <property type="entry name" value="PX"/>
    <property type="match status" value="1"/>
</dbReference>
<evidence type="ECO:0000313" key="16">
    <source>
        <dbReference type="Proteomes" id="UP001152803"/>
    </source>
</evidence>
<dbReference type="Pfam" id="PF21273">
    <property type="entry name" value="SNX17-27-31_F1_FERM"/>
    <property type="match status" value="1"/>
</dbReference>
<dbReference type="InterPro" id="IPR040842">
    <property type="entry name" value="SNX17/31_FERM"/>
</dbReference>
<keyword evidence="9" id="KW-0446">Lipid-binding</keyword>
<dbReference type="GO" id="GO:0035091">
    <property type="term" value="F:phosphatidylinositol binding"/>
    <property type="evidence" value="ECO:0007669"/>
    <property type="project" value="InterPro"/>
</dbReference>
<gene>
    <name evidence="15" type="ORF">COCON_G00099390</name>
</gene>
<keyword evidence="7" id="KW-0967">Endosome</keyword>
<dbReference type="PANTHER" id="PTHR12431">
    <property type="entry name" value="SORTING NEXIN 17 AND 27"/>
    <property type="match status" value="1"/>
</dbReference>
<evidence type="ECO:0000256" key="2">
    <source>
        <dbReference type="ARBA" id="ARBA00004412"/>
    </source>
</evidence>
<dbReference type="Gene3D" id="2.30.29.30">
    <property type="entry name" value="Pleckstrin-homology domain (PH domain)/Phosphotyrosine-binding domain (PTB)"/>
    <property type="match status" value="1"/>
</dbReference>
<evidence type="ECO:0000313" key="15">
    <source>
        <dbReference type="EMBL" id="KAJ8275314.1"/>
    </source>
</evidence>
<dbReference type="Gene3D" id="1.20.80.60">
    <property type="match status" value="1"/>
</dbReference>
<dbReference type="CDD" id="cd06885">
    <property type="entry name" value="PX_SNX17_31"/>
    <property type="match status" value="1"/>
</dbReference>
<accession>A0A9Q1HZX3</accession>
<evidence type="ECO:0000256" key="3">
    <source>
        <dbReference type="ARBA" id="ARBA00010883"/>
    </source>
</evidence>
<evidence type="ECO:0000259" key="14">
    <source>
        <dbReference type="PROSITE" id="PS50200"/>
    </source>
</evidence>
<feature type="region of interest" description="Disordered" evidence="13">
    <location>
        <begin position="382"/>
        <end position="409"/>
    </location>
</feature>
<dbReference type="CDD" id="cd16121">
    <property type="entry name" value="FERM_F1_SNX17"/>
    <property type="match status" value="1"/>
</dbReference>
<protein>
    <recommendedName>
        <fullName evidence="4">Sorting nexin-17</fullName>
    </recommendedName>
</protein>
<dbReference type="GO" id="GO:0007165">
    <property type="term" value="P:signal transduction"/>
    <property type="evidence" value="ECO:0007669"/>
    <property type="project" value="InterPro"/>
</dbReference>
<evidence type="ECO:0000256" key="13">
    <source>
        <dbReference type="SAM" id="MobiDB-lite"/>
    </source>
</evidence>
<dbReference type="CDD" id="cd13337">
    <property type="entry name" value="FERM-like_C_SNX17"/>
    <property type="match status" value="1"/>
</dbReference>